<dbReference type="AlphaFoldDB" id="A0A381P8M0"/>
<comment type="similarity">
    <text evidence="1">Belongs to the universal ribosomal protein uL29 family.</text>
</comment>
<dbReference type="EMBL" id="UINC01000913">
    <property type="protein sequence ID" value="SUZ63295.1"/>
    <property type="molecule type" value="Genomic_DNA"/>
</dbReference>
<dbReference type="PROSITE" id="PS00579">
    <property type="entry name" value="RIBOSOMAL_L29"/>
    <property type="match status" value="1"/>
</dbReference>
<accession>A0A381P8M0</accession>
<keyword evidence="2" id="KW-0689">Ribosomal protein</keyword>
<dbReference type="NCBIfam" id="TIGR00012">
    <property type="entry name" value="L29"/>
    <property type="match status" value="1"/>
</dbReference>
<protein>
    <recommendedName>
        <fullName evidence="5">Ribosomal protein L29</fullName>
    </recommendedName>
</protein>
<dbReference type="Gene3D" id="1.10.287.310">
    <property type="match status" value="1"/>
</dbReference>
<dbReference type="InterPro" id="IPR036049">
    <property type="entry name" value="Ribosomal_uL29_sf"/>
</dbReference>
<dbReference type="InterPro" id="IPR018254">
    <property type="entry name" value="Ribosomal_uL29_CS"/>
</dbReference>
<dbReference type="GO" id="GO:0005840">
    <property type="term" value="C:ribosome"/>
    <property type="evidence" value="ECO:0007669"/>
    <property type="project" value="UniProtKB-KW"/>
</dbReference>
<name>A0A381P8M0_9ZZZZ</name>
<evidence type="ECO:0000256" key="1">
    <source>
        <dbReference type="ARBA" id="ARBA00009254"/>
    </source>
</evidence>
<dbReference type="Pfam" id="PF00831">
    <property type="entry name" value="Ribosomal_L29"/>
    <property type="match status" value="1"/>
</dbReference>
<sequence length="63" mass="7476">MKISEIKNMTPDELKEKLTESINELRQLKFNHSVQSIENPLQIKVLRRQIAKMKSIINQKKEN</sequence>
<dbReference type="SUPFAM" id="SSF46561">
    <property type="entry name" value="Ribosomal protein L29 (L29p)"/>
    <property type="match status" value="1"/>
</dbReference>
<dbReference type="InterPro" id="IPR001854">
    <property type="entry name" value="Ribosomal_uL29"/>
</dbReference>
<gene>
    <name evidence="4" type="ORF">METZ01_LOCUS16149</name>
</gene>
<evidence type="ECO:0000256" key="2">
    <source>
        <dbReference type="ARBA" id="ARBA00022980"/>
    </source>
</evidence>
<evidence type="ECO:0000256" key="3">
    <source>
        <dbReference type="ARBA" id="ARBA00023274"/>
    </source>
</evidence>
<evidence type="ECO:0000313" key="4">
    <source>
        <dbReference type="EMBL" id="SUZ63295.1"/>
    </source>
</evidence>
<keyword evidence="3" id="KW-0687">Ribonucleoprotein</keyword>
<organism evidence="4">
    <name type="scientific">marine metagenome</name>
    <dbReference type="NCBI Taxonomy" id="408172"/>
    <lineage>
        <taxon>unclassified sequences</taxon>
        <taxon>metagenomes</taxon>
        <taxon>ecological metagenomes</taxon>
    </lineage>
</organism>
<dbReference type="GO" id="GO:0006412">
    <property type="term" value="P:translation"/>
    <property type="evidence" value="ECO:0007669"/>
    <property type="project" value="InterPro"/>
</dbReference>
<dbReference type="HAMAP" id="MF_00374">
    <property type="entry name" value="Ribosomal_uL29"/>
    <property type="match status" value="1"/>
</dbReference>
<evidence type="ECO:0008006" key="5">
    <source>
        <dbReference type="Google" id="ProtNLM"/>
    </source>
</evidence>
<dbReference type="GO" id="GO:0003735">
    <property type="term" value="F:structural constituent of ribosome"/>
    <property type="evidence" value="ECO:0007669"/>
    <property type="project" value="InterPro"/>
</dbReference>
<reference evidence="4" key="1">
    <citation type="submission" date="2018-05" db="EMBL/GenBank/DDBJ databases">
        <authorList>
            <person name="Lanie J.A."/>
            <person name="Ng W.-L."/>
            <person name="Kazmierczak K.M."/>
            <person name="Andrzejewski T.M."/>
            <person name="Davidsen T.M."/>
            <person name="Wayne K.J."/>
            <person name="Tettelin H."/>
            <person name="Glass J.I."/>
            <person name="Rusch D."/>
            <person name="Podicherti R."/>
            <person name="Tsui H.-C.T."/>
            <person name="Winkler M.E."/>
        </authorList>
    </citation>
    <scope>NUCLEOTIDE SEQUENCE</scope>
</reference>
<dbReference type="GO" id="GO:1990904">
    <property type="term" value="C:ribonucleoprotein complex"/>
    <property type="evidence" value="ECO:0007669"/>
    <property type="project" value="UniProtKB-KW"/>
</dbReference>
<proteinExistence type="inferred from homology"/>